<dbReference type="AlphaFoldDB" id="A0A9D1RSG5"/>
<sequence length="399" mass="40513">MILTASAVVTGDEVLRPGWVEVTGSVVTAVGSGQPQSGSDVQDLGDATIVPGFVDTHVHGGGGGAFPDCATDPSAVATSIDTHARHGTTSIIASLVSAHPGDLLRQVETLAPQVADGTLAGIHLEGPWLSTHKCGAHDPTALRAPDTAEISRVFDAADGTIRMVTIAPELDGALDAITQVVEEGAVAAVGHTDATYDQTVAAIEAGARGGTHLFNAMRPVHHREPGPVTALVEDPRVTVEMIGDGVHLHPAVYRNVCARVGADSSGAGRVSLVTDAMAAAGMPDGAYHLGAMSVDVVDGIARIAGTDTIAGSTATMDQLFRFALANAQDAGEDPEDGALLTAVQQTSLTPTRALGLPATGIQPGARADLVVLTTPDADTADDVPCTLEVSAVLRAGEWV</sequence>
<feature type="binding site" evidence="7">
    <location>
        <position position="223"/>
    </location>
    <ligand>
        <name>substrate</name>
    </ligand>
</feature>
<dbReference type="Gene3D" id="3.20.20.140">
    <property type="entry name" value="Metal-dependent hydrolases"/>
    <property type="match status" value="1"/>
</dbReference>
<feature type="binding site" evidence="8">
    <location>
        <position position="125"/>
    </location>
    <ligand>
        <name>Zn(2+)</name>
        <dbReference type="ChEBI" id="CHEBI:29105"/>
    </ligand>
</feature>
<protein>
    <submittedName>
        <fullName evidence="10">N-acetylglucosamine-6-phosphate deacetylase</fullName>
        <ecNumber evidence="10">3.5.1.25</ecNumber>
    </submittedName>
</protein>
<organism evidence="10 11">
    <name type="scientific">Candidatus Corynebacterium avicola</name>
    <dbReference type="NCBI Taxonomy" id="2838527"/>
    <lineage>
        <taxon>Bacteria</taxon>
        <taxon>Bacillati</taxon>
        <taxon>Actinomycetota</taxon>
        <taxon>Actinomycetes</taxon>
        <taxon>Mycobacteriales</taxon>
        <taxon>Corynebacteriaceae</taxon>
        <taxon>Corynebacterium</taxon>
    </lineage>
</organism>
<dbReference type="SUPFAM" id="SSF51338">
    <property type="entry name" value="Composite domain of metallo-dependent hydrolases"/>
    <property type="match status" value="1"/>
</dbReference>
<comment type="cofactor">
    <cofactor evidence="8">
        <name>a divalent metal cation</name>
        <dbReference type="ChEBI" id="CHEBI:60240"/>
    </cofactor>
    <text evidence="8">Binds 1 divalent metal cation per subunit.</text>
</comment>
<dbReference type="EMBL" id="DXGC01000077">
    <property type="protein sequence ID" value="HIW91886.1"/>
    <property type="molecule type" value="Genomic_DNA"/>
</dbReference>
<dbReference type="PIRSF" id="PIRSF038994">
    <property type="entry name" value="NagA"/>
    <property type="match status" value="1"/>
</dbReference>
<proteinExistence type="inferred from homology"/>
<evidence type="ECO:0000256" key="7">
    <source>
        <dbReference type="PIRSR" id="PIRSR038994-2"/>
    </source>
</evidence>
<gene>
    <name evidence="10" type="primary">nagA</name>
    <name evidence="10" type="ORF">H9870_09530</name>
</gene>
<dbReference type="Gene3D" id="2.30.40.10">
    <property type="entry name" value="Urease, subunit C, domain 1"/>
    <property type="match status" value="1"/>
</dbReference>
<name>A0A9D1RSG5_9CORY</name>
<evidence type="ECO:0000256" key="3">
    <source>
        <dbReference type="ARBA" id="ARBA00022801"/>
    </source>
</evidence>
<dbReference type="Proteomes" id="UP000824190">
    <property type="component" value="Unassembled WGS sequence"/>
</dbReference>
<evidence type="ECO:0000256" key="4">
    <source>
        <dbReference type="ARBA" id="ARBA00023277"/>
    </source>
</evidence>
<evidence type="ECO:0000259" key="9">
    <source>
        <dbReference type="Pfam" id="PF01979"/>
    </source>
</evidence>
<evidence type="ECO:0000256" key="5">
    <source>
        <dbReference type="PIRNR" id="PIRNR038994"/>
    </source>
</evidence>
<evidence type="ECO:0000313" key="10">
    <source>
        <dbReference type="EMBL" id="HIW91886.1"/>
    </source>
</evidence>
<dbReference type="InterPro" id="IPR006680">
    <property type="entry name" value="Amidohydro-rel"/>
</dbReference>
<keyword evidence="3 5" id="KW-0378">Hydrolase</keyword>
<evidence type="ECO:0000256" key="2">
    <source>
        <dbReference type="ARBA" id="ARBA00022723"/>
    </source>
</evidence>
<dbReference type="SUPFAM" id="SSF51556">
    <property type="entry name" value="Metallo-dependent hydrolases"/>
    <property type="match status" value="1"/>
</dbReference>
<reference evidence="10" key="1">
    <citation type="journal article" date="2021" name="PeerJ">
        <title>Extensive microbial diversity within the chicken gut microbiome revealed by metagenomics and culture.</title>
        <authorList>
            <person name="Gilroy R."/>
            <person name="Ravi A."/>
            <person name="Getino M."/>
            <person name="Pursley I."/>
            <person name="Horton D.L."/>
            <person name="Alikhan N.F."/>
            <person name="Baker D."/>
            <person name="Gharbi K."/>
            <person name="Hall N."/>
            <person name="Watson M."/>
            <person name="Adriaenssens E.M."/>
            <person name="Foster-Nyarko E."/>
            <person name="Jarju S."/>
            <person name="Secka A."/>
            <person name="Antonio M."/>
            <person name="Oren A."/>
            <person name="Chaudhuri R.R."/>
            <person name="La Ragione R."/>
            <person name="Hildebrand F."/>
            <person name="Pallen M.J."/>
        </authorList>
    </citation>
    <scope>NUCLEOTIDE SEQUENCE</scope>
    <source>
        <strain evidence="10">CHK32-1732</strain>
    </source>
</reference>
<feature type="binding site" evidence="8">
    <location>
        <position position="191"/>
    </location>
    <ligand>
        <name>Zn(2+)</name>
        <dbReference type="ChEBI" id="CHEBI:29105"/>
    </ligand>
</feature>
<keyword evidence="2 8" id="KW-0479">Metal-binding</keyword>
<feature type="domain" description="Amidohydrolase-related" evidence="9">
    <location>
        <begin position="48"/>
        <end position="399"/>
    </location>
</feature>
<evidence type="ECO:0000256" key="1">
    <source>
        <dbReference type="ARBA" id="ARBA00010716"/>
    </source>
</evidence>
<accession>A0A9D1RSG5</accession>
<feature type="binding site" evidence="8">
    <location>
        <position position="212"/>
    </location>
    <ligand>
        <name>Zn(2+)</name>
        <dbReference type="ChEBI" id="CHEBI:29105"/>
    </ligand>
</feature>
<feature type="active site" description="Proton donor/acceptor" evidence="6">
    <location>
        <position position="275"/>
    </location>
</feature>
<comment type="caution">
    <text evidence="10">The sequence shown here is derived from an EMBL/GenBank/DDBJ whole genome shotgun (WGS) entry which is preliminary data.</text>
</comment>
<feature type="binding site" evidence="7">
    <location>
        <position position="136"/>
    </location>
    <ligand>
        <name>substrate</name>
    </ligand>
</feature>
<feature type="binding site" evidence="7">
    <location>
        <begin position="215"/>
        <end position="216"/>
    </location>
    <ligand>
        <name>substrate</name>
    </ligand>
</feature>
<dbReference type="InterPro" id="IPR032466">
    <property type="entry name" value="Metal_Hydrolase"/>
</dbReference>
<evidence type="ECO:0000256" key="8">
    <source>
        <dbReference type="PIRSR" id="PIRSR038994-3"/>
    </source>
</evidence>
<dbReference type="InterPro" id="IPR003764">
    <property type="entry name" value="GlcNAc_6-P_deAcase"/>
</dbReference>
<dbReference type="InterPro" id="IPR011059">
    <property type="entry name" value="Metal-dep_hydrolase_composite"/>
</dbReference>
<reference evidence="10" key="2">
    <citation type="submission" date="2021-04" db="EMBL/GenBank/DDBJ databases">
        <authorList>
            <person name="Gilroy R."/>
        </authorList>
    </citation>
    <scope>NUCLEOTIDE SEQUENCE</scope>
    <source>
        <strain evidence="10">CHK32-1732</strain>
    </source>
</reference>
<dbReference type="GO" id="GO:0046872">
    <property type="term" value="F:metal ion binding"/>
    <property type="evidence" value="ECO:0007669"/>
    <property type="project" value="UniProtKB-KW"/>
</dbReference>
<feature type="binding site" evidence="7">
    <location>
        <position position="247"/>
    </location>
    <ligand>
        <name>substrate</name>
    </ligand>
</feature>
<dbReference type="PANTHER" id="PTHR11113:SF14">
    <property type="entry name" value="N-ACETYLGLUCOSAMINE-6-PHOSPHATE DEACETYLASE"/>
    <property type="match status" value="1"/>
</dbReference>
<comment type="similarity">
    <text evidence="1 5">Belongs to the metallo-dependent hydrolases superfamily. NagA family.</text>
</comment>
<dbReference type="GO" id="GO:0006046">
    <property type="term" value="P:N-acetylglucosamine catabolic process"/>
    <property type="evidence" value="ECO:0007669"/>
    <property type="project" value="TreeGrafter"/>
</dbReference>
<dbReference type="NCBIfam" id="TIGR00221">
    <property type="entry name" value="nagA"/>
    <property type="match status" value="1"/>
</dbReference>
<dbReference type="EC" id="3.5.1.25" evidence="10"/>
<feature type="binding site" evidence="7">
    <location>
        <begin position="309"/>
        <end position="311"/>
    </location>
    <ligand>
        <name>substrate</name>
    </ligand>
</feature>
<dbReference type="CDD" id="cd00854">
    <property type="entry name" value="NagA"/>
    <property type="match status" value="1"/>
</dbReference>
<dbReference type="Pfam" id="PF01979">
    <property type="entry name" value="Amidohydro_1"/>
    <property type="match status" value="1"/>
</dbReference>
<dbReference type="PANTHER" id="PTHR11113">
    <property type="entry name" value="N-ACETYLGLUCOSAMINE-6-PHOSPHATE DEACETYLASE"/>
    <property type="match status" value="1"/>
</dbReference>
<dbReference type="GO" id="GO:0008448">
    <property type="term" value="F:N-acetylglucosamine-6-phosphate deacetylase activity"/>
    <property type="evidence" value="ECO:0007669"/>
    <property type="project" value="UniProtKB-EC"/>
</dbReference>
<keyword evidence="4 5" id="KW-0119">Carbohydrate metabolism</keyword>
<evidence type="ECO:0000256" key="6">
    <source>
        <dbReference type="PIRSR" id="PIRSR038994-1"/>
    </source>
</evidence>
<evidence type="ECO:0000313" key="11">
    <source>
        <dbReference type="Proteomes" id="UP000824190"/>
    </source>
</evidence>